<accession>A0ABY5SHC3</accession>
<feature type="domain" description="ABC3 transporter permease C-terminal" evidence="7">
    <location>
        <begin position="257"/>
        <end position="374"/>
    </location>
</feature>
<keyword evidence="9" id="KW-1185">Reference proteome</keyword>
<feature type="transmembrane region" description="Helical" evidence="6">
    <location>
        <begin position="622"/>
        <end position="647"/>
    </location>
</feature>
<feature type="transmembrane region" description="Helical" evidence="6">
    <location>
        <begin position="667"/>
        <end position="687"/>
    </location>
</feature>
<reference evidence="8" key="1">
    <citation type="submission" date="2022-01" db="EMBL/GenBank/DDBJ databases">
        <title>Paenibacillus spongiae sp. nov., isolated from marine sponge.</title>
        <authorList>
            <person name="Li Z."/>
            <person name="Zhang M."/>
        </authorList>
    </citation>
    <scope>NUCLEOTIDE SEQUENCE</scope>
    <source>
        <strain evidence="8">PHS-Z3</strain>
    </source>
</reference>
<proteinExistence type="predicted"/>
<gene>
    <name evidence="8" type="ORF">L1F29_16545</name>
</gene>
<evidence type="ECO:0000256" key="4">
    <source>
        <dbReference type="ARBA" id="ARBA00022989"/>
    </source>
</evidence>
<keyword evidence="2" id="KW-1003">Cell membrane</keyword>
<dbReference type="Pfam" id="PF02687">
    <property type="entry name" value="FtsX"/>
    <property type="match status" value="2"/>
</dbReference>
<evidence type="ECO:0000313" key="9">
    <source>
        <dbReference type="Proteomes" id="UP001057877"/>
    </source>
</evidence>
<evidence type="ECO:0000256" key="1">
    <source>
        <dbReference type="ARBA" id="ARBA00004651"/>
    </source>
</evidence>
<protein>
    <recommendedName>
        <fullName evidence="7">ABC3 transporter permease C-terminal domain-containing protein</fullName>
    </recommendedName>
</protein>
<feature type="transmembrane region" description="Helical" evidence="6">
    <location>
        <begin position="254"/>
        <end position="276"/>
    </location>
</feature>
<evidence type="ECO:0000256" key="3">
    <source>
        <dbReference type="ARBA" id="ARBA00022692"/>
    </source>
</evidence>
<feature type="transmembrane region" description="Helical" evidence="6">
    <location>
        <begin position="21"/>
        <end position="39"/>
    </location>
</feature>
<keyword evidence="5 6" id="KW-0472">Membrane</keyword>
<dbReference type="InterPro" id="IPR038766">
    <property type="entry name" value="Membrane_comp_ABC_pdt"/>
</dbReference>
<feature type="domain" description="ABC3 transporter permease C-terminal" evidence="7">
    <location>
        <begin position="627"/>
        <end position="743"/>
    </location>
</feature>
<evidence type="ECO:0000256" key="5">
    <source>
        <dbReference type="ARBA" id="ARBA00023136"/>
    </source>
</evidence>
<organism evidence="8 9">
    <name type="scientific">Paenibacillus spongiae</name>
    <dbReference type="NCBI Taxonomy" id="2909671"/>
    <lineage>
        <taxon>Bacteria</taxon>
        <taxon>Bacillati</taxon>
        <taxon>Bacillota</taxon>
        <taxon>Bacilli</taxon>
        <taxon>Bacillales</taxon>
        <taxon>Paenibacillaceae</taxon>
        <taxon>Paenibacillus</taxon>
    </lineage>
</organism>
<feature type="transmembrane region" description="Helical" evidence="6">
    <location>
        <begin position="707"/>
        <end position="729"/>
    </location>
</feature>
<evidence type="ECO:0000313" key="8">
    <source>
        <dbReference type="EMBL" id="UVI33346.1"/>
    </source>
</evidence>
<dbReference type="Proteomes" id="UP001057877">
    <property type="component" value="Chromosome"/>
</dbReference>
<dbReference type="EMBL" id="CP091430">
    <property type="protein sequence ID" value="UVI33346.1"/>
    <property type="molecule type" value="Genomic_DNA"/>
</dbReference>
<dbReference type="RefSeq" id="WP_258389399.1">
    <property type="nucleotide sequence ID" value="NZ_CP091430.1"/>
</dbReference>
<keyword evidence="3 6" id="KW-0812">Transmembrane</keyword>
<feature type="transmembrane region" description="Helical" evidence="6">
    <location>
        <begin position="418"/>
        <end position="438"/>
    </location>
</feature>
<dbReference type="PANTHER" id="PTHR30287">
    <property type="entry name" value="MEMBRANE COMPONENT OF PREDICTED ABC SUPERFAMILY METABOLITE UPTAKE TRANSPORTER"/>
    <property type="match status" value="1"/>
</dbReference>
<sequence length="754" mass="83930">MALRKRVWRIIKENKGQYFGIFILILLGSFYFIAATGVANNLEKMVVGFAEEYRQEDLTFSTDMPIEDIAALEGESSALIEVYRQYDVKLPDGQNLSGGELRLLSLSSKINIPAVLSGRGLENLGDILLDPYFCQTQGLNIGGQIELNGKTFNIVGTMAVPNYVYILKNLYDVLPTSGFGIGMVSGADIEAFPEAITVYAASFEDRENINAQTAKLHELLTEKGYSLSEWLDAKNNKRISMPWSNISSMKSMSFPVSTAFFLLCCLIVGVMIMRIVKSDGVVIGTLYAQGYRRRELTRHYMAIPVLLSAAGGFAGTLLALPCVRPVVDSMLIYYILPDKGITFSLLNLALAVLMPVAFIGLSSFLTIRKVLKKTAVELMKGDEQKAKVNVIERALRLDRFTFNTKFRIREQVRSIPRLLFLVLGVCAASMILMFGFTFNYSMDVVMDKGALERYQYPLEYNFKEVRNIEDGGIPEGAEPYNTLRGYPEGRESVEYYLVGMKPDSVGLKMNDMQGNALSRDQVNITSPLASRLKLKEGDTISFVNKLDGKSYSLTIDGIVEAYGEQFVYMPLDEFNRMTGQPLGSYRTVISSHEMDFDESLLAGVMDARYPEAYEDLSMPTTLIVGSVTALAVLIAVIIIFLVTSLMIDESRNTISLLKVLGYRGKELAMLILNSSTPAVFIGFWLGLPLMLVFGNNLYGYVAEMINMMIPMIVNPLYILISFVLIFAVYEITKRLCGRKLAKISMSEALKAGTE</sequence>
<comment type="subcellular location">
    <subcellularLocation>
        <location evidence="1">Cell membrane</location>
        <topology evidence="1">Multi-pass membrane protein</topology>
    </subcellularLocation>
</comment>
<dbReference type="InterPro" id="IPR003838">
    <property type="entry name" value="ABC3_permease_C"/>
</dbReference>
<feature type="transmembrane region" description="Helical" evidence="6">
    <location>
        <begin position="300"/>
        <end position="320"/>
    </location>
</feature>
<keyword evidence="4 6" id="KW-1133">Transmembrane helix</keyword>
<evidence type="ECO:0000256" key="2">
    <source>
        <dbReference type="ARBA" id="ARBA00022475"/>
    </source>
</evidence>
<name>A0ABY5SHC3_9BACL</name>
<evidence type="ECO:0000259" key="7">
    <source>
        <dbReference type="Pfam" id="PF02687"/>
    </source>
</evidence>
<evidence type="ECO:0000256" key="6">
    <source>
        <dbReference type="SAM" id="Phobius"/>
    </source>
</evidence>
<feature type="transmembrane region" description="Helical" evidence="6">
    <location>
        <begin position="340"/>
        <end position="365"/>
    </location>
</feature>
<dbReference type="PANTHER" id="PTHR30287:SF1">
    <property type="entry name" value="INNER MEMBRANE PROTEIN"/>
    <property type="match status" value="1"/>
</dbReference>